<organism evidence="2 3">
    <name type="scientific">Marssonina brunnea f. sp. multigermtubi (strain MB_m1)</name>
    <name type="common">Marssonina leaf spot fungus</name>
    <dbReference type="NCBI Taxonomy" id="1072389"/>
    <lineage>
        <taxon>Eukaryota</taxon>
        <taxon>Fungi</taxon>
        <taxon>Dikarya</taxon>
        <taxon>Ascomycota</taxon>
        <taxon>Pezizomycotina</taxon>
        <taxon>Leotiomycetes</taxon>
        <taxon>Helotiales</taxon>
        <taxon>Drepanopezizaceae</taxon>
        <taxon>Drepanopeziza</taxon>
    </lineage>
</organism>
<evidence type="ECO:0000313" key="3">
    <source>
        <dbReference type="Proteomes" id="UP000006753"/>
    </source>
</evidence>
<dbReference type="PROSITE" id="PS50097">
    <property type="entry name" value="BTB"/>
    <property type="match status" value="1"/>
</dbReference>
<protein>
    <recommendedName>
        <fullName evidence="1">BTB domain-containing protein</fullName>
    </recommendedName>
</protein>
<dbReference type="OrthoDB" id="6359816at2759"/>
<dbReference type="PANTHER" id="PTHR47843">
    <property type="entry name" value="BTB DOMAIN-CONTAINING PROTEIN-RELATED"/>
    <property type="match status" value="1"/>
</dbReference>
<dbReference type="GeneID" id="18760810"/>
<dbReference type="Gene3D" id="3.30.710.10">
    <property type="entry name" value="Potassium Channel Kv1.1, Chain A"/>
    <property type="match status" value="1"/>
</dbReference>
<sequence length="253" mass="29079">MTSKVFQLSAEAMGTEIVTIYVGPKRKPFVLHKKLLCDRSEFFSKALNGGFKESAEGIMYLPEDDADVFEVTNMFIYQDALPAFPSDKYPATAAGTRTFINVVLFQQFAFASKICFDYLANRVMDMIQDVQREQTRFPVLPMIAFAYQNTSEKSKLRIYCVLMCLLMVNWRAKGVSINVTHQDQGKALGEVVQRHPDFGSDYLEYEWKYVQMFREGKLRVLNILKRTDEGGLGRCFFHSHLKNSTCHLDLEKV</sequence>
<dbReference type="eggNOG" id="ENOG502R9DY">
    <property type="taxonomic scope" value="Eukaryota"/>
</dbReference>
<feature type="domain" description="BTB" evidence="1">
    <location>
        <begin position="16"/>
        <end position="85"/>
    </location>
</feature>
<dbReference type="SUPFAM" id="SSF54695">
    <property type="entry name" value="POZ domain"/>
    <property type="match status" value="1"/>
</dbReference>
<dbReference type="EMBL" id="JH921437">
    <property type="protein sequence ID" value="EKD17298.1"/>
    <property type="molecule type" value="Genomic_DNA"/>
</dbReference>
<dbReference type="InterPro" id="IPR011333">
    <property type="entry name" value="SKP1/BTB/POZ_sf"/>
</dbReference>
<dbReference type="InterPro" id="IPR000210">
    <property type="entry name" value="BTB/POZ_dom"/>
</dbReference>
<reference evidence="2 3" key="1">
    <citation type="journal article" date="2012" name="BMC Genomics">
        <title>Sequencing the genome of Marssonina brunnea reveals fungus-poplar co-evolution.</title>
        <authorList>
            <person name="Zhu S."/>
            <person name="Cao Y.-Z."/>
            <person name="Jiang C."/>
            <person name="Tan B.-Y."/>
            <person name="Wang Z."/>
            <person name="Feng S."/>
            <person name="Zhang L."/>
            <person name="Su X.-H."/>
            <person name="Brejova B."/>
            <person name="Vinar T."/>
            <person name="Xu M."/>
            <person name="Wang M.-X."/>
            <person name="Zhang S.-G."/>
            <person name="Huang M.-R."/>
            <person name="Wu R."/>
            <person name="Zhou Y."/>
        </authorList>
    </citation>
    <scope>NUCLEOTIDE SEQUENCE [LARGE SCALE GENOMIC DNA]</scope>
    <source>
        <strain evidence="2 3">MB_m1</strain>
    </source>
</reference>
<dbReference type="CDD" id="cd18186">
    <property type="entry name" value="BTB_POZ_ZBTB_KLHL-like"/>
    <property type="match status" value="1"/>
</dbReference>
<gene>
    <name evidence="2" type="ORF">MBM_04875</name>
</gene>
<proteinExistence type="predicted"/>
<dbReference type="KEGG" id="mbe:MBM_04875"/>
<dbReference type="HOGENOM" id="CLU_068279_5_2_1"/>
<name>K1X985_MARBU</name>
<keyword evidence="3" id="KW-1185">Reference proteome</keyword>
<dbReference type="Proteomes" id="UP000006753">
    <property type="component" value="Unassembled WGS sequence"/>
</dbReference>
<dbReference type="PANTHER" id="PTHR47843:SF7">
    <property type="entry name" value="BTB DOMAIN-CONTAINING PROTEIN"/>
    <property type="match status" value="1"/>
</dbReference>
<accession>K1X985</accession>
<dbReference type="InParanoid" id="K1X985"/>
<dbReference type="Pfam" id="PF00651">
    <property type="entry name" value="BTB"/>
    <property type="match status" value="1"/>
</dbReference>
<evidence type="ECO:0000259" key="1">
    <source>
        <dbReference type="PROSITE" id="PS50097"/>
    </source>
</evidence>
<dbReference type="STRING" id="1072389.K1X985"/>
<dbReference type="AlphaFoldDB" id="K1X985"/>
<evidence type="ECO:0000313" key="2">
    <source>
        <dbReference type="EMBL" id="EKD17298.1"/>
    </source>
</evidence>